<evidence type="ECO:0000256" key="6">
    <source>
        <dbReference type="SAM" id="Phobius"/>
    </source>
</evidence>
<dbReference type="GO" id="GO:0140359">
    <property type="term" value="F:ABC-type transporter activity"/>
    <property type="evidence" value="ECO:0007669"/>
    <property type="project" value="InterPro"/>
</dbReference>
<sequence>MPEKKSVTKILWAVIIRELHRLVSRPIYIFCIIIAPLISYLFLLTLMNEGLPEEIPTAVVDLDHSAASRNFIRQLDAMSLTQVTEQPNSFTEARKSLQKGEIYGFLVIPESFEAKAMAGRRPEISFYTNNAYYIPASLLYKNFKTMSVLASGAIVQQTLLAHGEYGYEIMPQLQPVPTAVHELGNPWISYSVYLNNTFIPGMLQIMILLTTVFSIGTEIKHGTSREWLARSHNSVVLAITGKLLPQTVLFFIMGALLQSMLYGYWHFPLHNGIWPMLAAMFLLVLASQSFGVIMMSIAPSLRIGLSIAALFGIISISITGFSFPVPAMYPPFQLLSNIFPLRHYFLIYADQALNGIPLYYSRMHYLYLFLFAIASLPLLKRLKTALQNQVYVP</sequence>
<dbReference type="Pfam" id="PF12698">
    <property type="entry name" value="ABC2_membrane_3"/>
    <property type="match status" value="1"/>
</dbReference>
<name>A0A316R2Z6_9BACT</name>
<evidence type="ECO:0000313" key="9">
    <source>
        <dbReference type="Proteomes" id="UP000262954"/>
    </source>
</evidence>
<dbReference type="InterPro" id="IPR051449">
    <property type="entry name" value="ABC-2_transporter_component"/>
</dbReference>
<dbReference type="GeneID" id="92929470"/>
<keyword evidence="2" id="KW-1003">Cell membrane</keyword>
<feature type="transmembrane region" description="Helical" evidence="6">
    <location>
        <begin position="305"/>
        <end position="325"/>
    </location>
</feature>
<evidence type="ECO:0000256" key="3">
    <source>
        <dbReference type="ARBA" id="ARBA00022692"/>
    </source>
</evidence>
<dbReference type="Proteomes" id="UP000262954">
    <property type="component" value="Unassembled WGS sequence"/>
</dbReference>
<comment type="caution">
    <text evidence="8">The sequence shown here is derived from an EMBL/GenBank/DDBJ whole genome shotgun (WGS) entry which is preliminary data.</text>
</comment>
<keyword evidence="4 6" id="KW-1133">Transmembrane helix</keyword>
<evidence type="ECO:0000256" key="4">
    <source>
        <dbReference type="ARBA" id="ARBA00022989"/>
    </source>
</evidence>
<feature type="transmembrane region" description="Helical" evidence="6">
    <location>
        <begin position="27"/>
        <end position="47"/>
    </location>
</feature>
<evidence type="ECO:0000256" key="1">
    <source>
        <dbReference type="ARBA" id="ARBA00004651"/>
    </source>
</evidence>
<evidence type="ECO:0000259" key="7">
    <source>
        <dbReference type="Pfam" id="PF12698"/>
    </source>
</evidence>
<dbReference type="AlphaFoldDB" id="A0A316R2Z6"/>
<dbReference type="PANTHER" id="PTHR30294:SF47">
    <property type="entry name" value="INNER MEMBRANE TRANSPORT PERMEASE YHHJ"/>
    <property type="match status" value="1"/>
</dbReference>
<dbReference type="RefSeq" id="WP_022600761.1">
    <property type="nucleotide sequence ID" value="NZ_AP028032.1"/>
</dbReference>
<organism evidence="8 9">
    <name type="scientific">Coprobacter fastidiosus</name>
    <dbReference type="NCBI Taxonomy" id="1099853"/>
    <lineage>
        <taxon>Bacteria</taxon>
        <taxon>Pseudomonadati</taxon>
        <taxon>Bacteroidota</taxon>
        <taxon>Bacteroidia</taxon>
        <taxon>Bacteroidales</taxon>
        <taxon>Barnesiellaceae</taxon>
        <taxon>Coprobacter</taxon>
    </lineage>
</organism>
<feature type="transmembrane region" description="Helical" evidence="6">
    <location>
        <begin position="273"/>
        <end position="293"/>
    </location>
</feature>
<gene>
    <name evidence="8" type="ORF">DDY73_12635</name>
</gene>
<accession>A0A316R2Z6</accession>
<feature type="transmembrane region" description="Helical" evidence="6">
    <location>
        <begin position="197"/>
        <end position="216"/>
    </location>
</feature>
<comment type="subcellular location">
    <subcellularLocation>
        <location evidence="1">Cell membrane</location>
        <topology evidence="1">Multi-pass membrane protein</topology>
    </subcellularLocation>
</comment>
<dbReference type="EMBL" id="DNWC01000162">
    <property type="protein sequence ID" value="HBJ09834.1"/>
    <property type="molecule type" value="Genomic_DNA"/>
</dbReference>
<evidence type="ECO:0000313" key="8">
    <source>
        <dbReference type="EMBL" id="HBJ09834.1"/>
    </source>
</evidence>
<dbReference type="Gene3D" id="3.40.1710.10">
    <property type="entry name" value="abc type-2 transporter like domain"/>
    <property type="match status" value="1"/>
</dbReference>
<keyword evidence="5 6" id="KW-0472">Membrane</keyword>
<evidence type="ECO:0000256" key="5">
    <source>
        <dbReference type="ARBA" id="ARBA00023136"/>
    </source>
</evidence>
<dbReference type="PANTHER" id="PTHR30294">
    <property type="entry name" value="MEMBRANE COMPONENT OF ABC TRANSPORTER YHHJ-RELATED"/>
    <property type="match status" value="1"/>
</dbReference>
<reference evidence="8 9" key="1">
    <citation type="journal article" date="2018" name="Nat. Biotechnol.">
        <title>A standardized bacterial taxonomy based on genome phylogeny substantially revises the tree of life.</title>
        <authorList>
            <person name="Parks D.H."/>
            <person name="Chuvochina M."/>
            <person name="Waite D.W."/>
            <person name="Rinke C."/>
            <person name="Skarshewski A."/>
            <person name="Chaumeil P.A."/>
            <person name="Hugenholtz P."/>
        </authorList>
    </citation>
    <scope>NUCLEOTIDE SEQUENCE [LARGE SCALE GENOMIC DNA]</scope>
    <source>
        <strain evidence="8">UBA11482</strain>
    </source>
</reference>
<dbReference type="GO" id="GO:0005886">
    <property type="term" value="C:plasma membrane"/>
    <property type="evidence" value="ECO:0007669"/>
    <property type="project" value="UniProtKB-SubCell"/>
</dbReference>
<keyword evidence="3 6" id="KW-0812">Transmembrane</keyword>
<feature type="domain" description="ABC-2 type transporter transmembrane" evidence="7">
    <location>
        <begin position="28"/>
        <end position="376"/>
    </location>
</feature>
<feature type="transmembrane region" description="Helical" evidence="6">
    <location>
        <begin position="363"/>
        <end position="379"/>
    </location>
</feature>
<dbReference type="InterPro" id="IPR013525">
    <property type="entry name" value="ABC2_TM"/>
</dbReference>
<protein>
    <submittedName>
        <fullName evidence="8">ABC transporter permease</fullName>
    </submittedName>
</protein>
<evidence type="ECO:0000256" key="2">
    <source>
        <dbReference type="ARBA" id="ARBA00022475"/>
    </source>
</evidence>
<proteinExistence type="predicted"/>